<dbReference type="Gene3D" id="1.20.1720.10">
    <property type="entry name" value="Multidrug resistance protein D"/>
    <property type="match status" value="1"/>
</dbReference>
<keyword evidence="3 5" id="KW-1133">Transmembrane helix</keyword>
<evidence type="ECO:0000259" key="6">
    <source>
        <dbReference type="PROSITE" id="PS50850"/>
    </source>
</evidence>
<name>A0ABY8BNP2_AFICR</name>
<evidence type="ECO:0000313" key="8">
    <source>
        <dbReference type="Proteomes" id="UP001213907"/>
    </source>
</evidence>
<dbReference type="CDD" id="cd17502">
    <property type="entry name" value="MFS_Azr1_MDR_like"/>
    <property type="match status" value="1"/>
</dbReference>
<dbReference type="EMBL" id="CP113162">
    <property type="protein sequence ID" value="WEF50549.1"/>
    <property type="molecule type" value="Genomic_DNA"/>
</dbReference>
<dbReference type="PANTHER" id="PTHR23501">
    <property type="entry name" value="MAJOR FACILITATOR SUPERFAMILY"/>
    <property type="match status" value="1"/>
</dbReference>
<feature type="transmembrane region" description="Helical" evidence="5">
    <location>
        <begin position="121"/>
        <end position="142"/>
    </location>
</feature>
<feature type="transmembrane region" description="Helical" evidence="5">
    <location>
        <begin position="203"/>
        <end position="223"/>
    </location>
</feature>
<feature type="transmembrane region" description="Helical" evidence="5">
    <location>
        <begin position="395"/>
        <end position="419"/>
    </location>
</feature>
<dbReference type="RefSeq" id="WP_275246176.1">
    <property type="nucleotide sequence ID" value="NZ_BAABDX010000002.1"/>
</dbReference>
<feature type="transmembrane region" description="Helical" evidence="5">
    <location>
        <begin position="440"/>
        <end position="459"/>
    </location>
</feature>
<evidence type="ECO:0000256" key="1">
    <source>
        <dbReference type="ARBA" id="ARBA00004141"/>
    </source>
</evidence>
<feature type="transmembrane region" description="Helical" evidence="5">
    <location>
        <begin position="340"/>
        <end position="358"/>
    </location>
</feature>
<evidence type="ECO:0000256" key="3">
    <source>
        <dbReference type="ARBA" id="ARBA00022989"/>
    </source>
</evidence>
<dbReference type="Pfam" id="PF07690">
    <property type="entry name" value="MFS_1"/>
    <property type="match status" value="1"/>
</dbReference>
<keyword evidence="8" id="KW-1185">Reference proteome</keyword>
<feature type="domain" description="Major facilitator superfamily (MFS) profile" evidence="6">
    <location>
        <begin position="50"/>
        <end position="507"/>
    </location>
</feature>
<accession>A0ABY8BNP2</accession>
<dbReference type="PRINTS" id="PR01036">
    <property type="entry name" value="TCRTETB"/>
</dbReference>
<evidence type="ECO:0000256" key="5">
    <source>
        <dbReference type="SAM" id="Phobius"/>
    </source>
</evidence>
<dbReference type="SUPFAM" id="SSF103473">
    <property type="entry name" value="MFS general substrate transporter"/>
    <property type="match status" value="1"/>
</dbReference>
<dbReference type="Gene3D" id="1.20.1250.20">
    <property type="entry name" value="MFS general substrate transporter like domains"/>
    <property type="match status" value="1"/>
</dbReference>
<protein>
    <submittedName>
        <fullName evidence="7">MFS transporter</fullName>
    </submittedName>
</protein>
<dbReference type="PROSITE" id="PS50850">
    <property type="entry name" value="MFS"/>
    <property type="match status" value="1"/>
</dbReference>
<dbReference type="InterPro" id="IPR020846">
    <property type="entry name" value="MFS_dom"/>
</dbReference>
<keyword evidence="2 5" id="KW-0812">Transmembrane</keyword>
<evidence type="ECO:0000256" key="2">
    <source>
        <dbReference type="ARBA" id="ARBA00022692"/>
    </source>
</evidence>
<feature type="transmembrane region" description="Helical" evidence="5">
    <location>
        <begin position="47"/>
        <end position="67"/>
    </location>
</feature>
<feature type="transmembrane region" description="Helical" evidence="5">
    <location>
        <begin position="178"/>
        <end position="197"/>
    </location>
</feature>
<reference evidence="7 8" key="1">
    <citation type="submission" date="2022-11" db="EMBL/GenBank/DDBJ databases">
        <authorList>
            <person name="Siebert D."/>
            <person name="Busche T."/>
            <person name="Saydam E."/>
            <person name="Kalinowski J."/>
            <person name="Ruckert C."/>
            <person name="Blombach B."/>
        </authorList>
    </citation>
    <scope>NUCLEOTIDE SEQUENCE [LARGE SCALE GENOMIC DNA]</scope>
    <source>
        <strain evidence="7 8">DSM 1083</strain>
    </source>
</reference>
<comment type="subcellular location">
    <subcellularLocation>
        <location evidence="1">Membrane</location>
        <topology evidence="1">Multi-pass membrane protein</topology>
    </subcellularLocation>
</comment>
<feature type="transmembrane region" description="Helical" evidence="5">
    <location>
        <begin position="235"/>
        <end position="257"/>
    </location>
</feature>
<evidence type="ECO:0000256" key="4">
    <source>
        <dbReference type="ARBA" id="ARBA00023136"/>
    </source>
</evidence>
<keyword evidence="4 5" id="KW-0472">Membrane</keyword>
<gene>
    <name evidence="7" type="ORF">AFIC_002093</name>
</gene>
<feature type="transmembrane region" description="Helical" evidence="5">
    <location>
        <begin position="148"/>
        <end position="166"/>
    </location>
</feature>
<feature type="transmembrane region" description="Helical" evidence="5">
    <location>
        <begin position="304"/>
        <end position="328"/>
    </location>
</feature>
<dbReference type="Proteomes" id="UP001213907">
    <property type="component" value="Chromosome"/>
</dbReference>
<organism evidence="7 8">
    <name type="scientific">Afipia carboxydohydrogena</name>
    <name type="common">Pseudomonas carboxydohydrogena</name>
    <dbReference type="NCBI Taxonomy" id="290"/>
    <lineage>
        <taxon>Bacteria</taxon>
        <taxon>Pseudomonadati</taxon>
        <taxon>Pseudomonadota</taxon>
        <taxon>Alphaproteobacteria</taxon>
        <taxon>Hyphomicrobiales</taxon>
        <taxon>Nitrobacteraceae</taxon>
        <taxon>Afipia</taxon>
    </lineage>
</organism>
<dbReference type="PANTHER" id="PTHR23501:SF197">
    <property type="entry name" value="COMD"/>
    <property type="match status" value="1"/>
</dbReference>
<sequence>MSKIQRPEPEMEGEPLAPDDLAAITGEAIRIEDSEPAIRASLPHSEALPIVLSLLCNLFLTALDQTIVATALPTIGVQFHDVSNLSWVITAYLLSSTAVAPVYGALADIYGRRAMIITANVLFLIGSVLCALAPNLLFLILARGLQGIGGGGILPLVQTLIADVITPRDRGRYQGYISMVWVTAGIGGPILGGVFAQHLHWSMIFWINLPIGVGSLMLLLPRLRKIPDYHRHRKLDWTGGLLLMASAVVFLLALTWGGHKFAWLSPTILAMMGAAVVLMAAFVVHARTHDEPFLPLPLISGSVVPYSMIAGGCAMGAMIGMIVHLPIYYESVYRLSASEAGIALIPLVAVSVLGAWSAGQFMAVTGRYKWAAVGGASVAASCLMLMAYLAAPPLWVLLSLLAVLALGIGTCFPISVVSIQNAVPRSQVGTATGAMNFFRALMSSFAVAMFTAILLAAIGQEIPIGEGAAGSRNIASGDMITGFRFVFLAAAFLMAMAAALFALMEERPLAGGKPSPAATMAE</sequence>
<dbReference type="InterPro" id="IPR036259">
    <property type="entry name" value="MFS_trans_sf"/>
</dbReference>
<feature type="transmembrane region" description="Helical" evidence="5">
    <location>
        <begin position="370"/>
        <end position="389"/>
    </location>
</feature>
<feature type="transmembrane region" description="Helical" evidence="5">
    <location>
        <begin position="479"/>
        <end position="503"/>
    </location>
</feature>
<feature type="transmembrane region" description="Helical" evidence="5">
    <location>
        <begin position="87"/>
        <end position="109"/>
    </location>
</feature>
<proteinExistence type="predicted"/>
<feature type="transmembrane region" description="Helical" evidence="5">
    <location>
        <begin position="263"/>
        <end position="284"/>
    </location>
</feature>
<evidence type="ECO:0000313" key="7">
    <source>
        <dbReference type="EMBL" id="WEF50549.1"/>
    </source>
</evidence>
<dbReference type="InterPro" id="IPR011701">
    <property type="entry name" value="MFS"/>
</dbReference>